<dbReference type="EC" id="3.2.2.4" evidence="2"/>
<dbReference type="AlphaFoldDB" id="A0A1F6V1P7"/>
<name>A0A1F6V1P7_9PROT</name>
<dbReference type="GO" id="GO:0008714">
    <property type="term" value="F:AMP nucleosidase activity"/>
    <property type="evidence" value="ECO:0007669"/>
    <property type="project" value="UniProtKB-EC"/>
</dbReference>
<dbReference type="Proteomes" id="UP000179076">
    <property type="component" value="Unassembled WGS sequence"/>
</dbReference>
<protein>
    <recommendedName>
        <fullName evidence="3">AMP nucleosidase</fullName>
        <ecNumber evidence="2">3.2.2.4</ecNumber>
    </recommendedName>
    <alternativeName>
        <fullName evidence="3">AMP nucleosidase</fullName>
    </alternativeName>
</protein>
<dbReference type="Pfam" id="PF03641">
    <property type="entry name" value="Lysine_decarbox"/>
    <property type="match status" value="1"/>
</dbReference>
<sequence length="271" mass="31267">MTERRRYSVKAYNNENFLNSSDARALRILAEYLEPDSRFARYRIDDTIVFMGSARTISREQAEQELTTAKRDGGDVPAAEMRLHMSQYYEASRELARRVTDWSKQLDPEERRFVVCTGGGPGIMEAANRGASEARGMNVGLTISMPKEEFDNRYVTRELAFHFHYFFMRKFWFAYLAKAVIVFPGGFGTLDELFELLTLLQTGKIRKHLPIVLFGTRYWEEVINFDALVQHGNIDAVDVNLVYRTDSVDVAYDYITKQLIEHSLKQPGAML</sequence>
<dbReference type="PANTHER" id="PTHR43393:SF3">
    <property type="entry name" value="LYSINE DECARBOXYLASE-LIKE PROTEIN"/>
    <property type="match status" value="1"/>
</dbReference>
<dbReference type="InterPro" id="IPR031100">
    <property type="entry name" value="LOG_fam"/>
</dbReference>
<evidence type="ECO:0000313" key="5">
    <source>
        <dbReference type="EMBL" id="OGI63600.1"/>
    </source>
</evidence>
<keyword evidence="4" id="KW-0812">Transmembrane</keyword>
<comment type="catalytic activity">
    <reaction evidence="1">
        <text>AMP + H2O = D-ribose 5-phosphate + adenine</text>
        <dbReference type="Rhea" id="RHEA:20129"/>
        <dbReference type="ChEBI" id="CHEBI:15377"/>
        <dbReference type="ChEBI" id="CHEBI:16708"/>
        <dbReference type="ChEBI" id="CHEBI:78346"/>
        <dbReference type="ChEBI" id="CHEBI:456215"/>
        <dbReference type="EC" id="3.2.2.4"/>
    </reaction>
</comment>
<organism evidence="5 6">
    <name type="scientific">Candidatus Muproteobacteria bacterium RBG_16_60_9</name>
    <dbReference type="NCBI Taxonomy" id="1817755"/>
    <lineage>
        <taxon>Bacteria</taxon>
        <taxon>Pseudomonadati</taxon>
        <taxon>Pseudomonadota</taxon>
        <taxon>Candidatus Muproteobacteria</taxon>
    </lineage>
</organism>
<dbReference type="PANTHER" id="PTHR43393">
    <property type="entry name" value="CYTOKININ RIBOSIDE 5'-MONOPHOSPHATE PHOSPHORIBOHYDROLASE"/>
    <property type="match status" value="1"/>
</dbReference>
<keyword evidence="4" id="KW-0472">Membrane</keyword>
<comment type="caution">
    <text evidence="5">The sequence shown here is derived from an EMBL/GenBank/DDBJ whole genome shotgun (WGS) entry which is preliminary data.</text>
</comment>
<dbReference type="InterPro" id="IPR052341">
    <property type="entry name" value="LOG_family_nucleotidases"/>
</dbReference>
<evidence type="ECO:0000256" key="4">
    <source>
        <dbReference type="SAM" id="Phobius"/>
    </source>
</evidence>
<keyword evidence="4" id="KW-1133">Transmembrane helix</keyword>
<evidence type="ECO:0000256" key="2">
    <source>
        <dbReference type="ARBA" id="ARBA00011985"/>
    </source>
</evidence>
<dbReference type="SUPFAM" id="SSF102405">
    <property type="entry name" value="MCP/YpsA-like"/>
    <property type="match status" value="1"/>
</dbReference>
<evidence type="ECO:0000256" key="3">
    <source>
        <dbReference type="ARBA" id="ARBA00031983"/>
    </source>
</evidence>
<dbReference type="GO" id="GO:0005829">
    <property type="term" value="C:cytosol"/>
    <property type="evidence" value="ECO:0007669"/>
    <property type="project" value="TreeGrafter"/>
</dbReference>
<dbReference type="EMBL" id="MFSP01000151">
    <property type="protein sequence ID" value="OGI63600.1"/>
    <property type="molecule type" value="Genomic_DNA"/>
</dbReference>
<feature type="transmembrane region" description="Helical" evidence="4">
    <location>
        <begin position="171"/>
        <end position="190"/>
    </location>
</feature>
<reference evidence="5 6" key="1">
    <citation type="journal article" date="2016" name="Nat. Commun.">
        <title>Thousands of microbial genomes shed light on interconnected biogeochemical processes in an aquifer system.</title>
        <authorList>
            <person name="Anantharaman K."/>
            <person name="Brown C.T."/>
            <person name="Hug L.A."/>
            <person name="Sharon I."/>
            <person name="Castelle C.J."/>
            <person name="Probst A.J."/>
            <person name="Thomas B.C."/>
            <person name="Singh A."/>
            <person name="Wilkins M.J."/>
            <person name="Karaoz U."/>
            <person name="Brodie E.L."/>
            <person name="Williams K.H."/>
            <person name="Hubbard S.S."/>
            <person name="Banfield J.F."/>
        </authorList>
    </citation>
    <scope>NUCLEOTIDE SEQUENCE [LARGE SCALE GENOMIC DNA]</scope>
</reference>
<dbReference type="Gene3D" id="3.40.50.450">
    <property type="match status" value="1"/>
</dbReference>
<accession>A0A1F6V1P7</accession>
<proteinExistence type="predicted"/>
<evidence type="ECO:0000256" key="1">
    <source>
        <dbReference type="ARBA" id="ARBA00000274"/>
    </source>
</evidence>
<evidence type="ECO:0000313" key="6">
    <source>
        <dbReference type="Proteomes" id="UP000179076"/>
    </source>
</evidence>
<gene>
    <name evidence="5" type="ORF">A2W18_07565</name>
</gene>